<dbReference type="RefSeq" id="WP_272736219.1">
    <property type="nucleotide sequence ID" value="NZ_CP116942.1"/>
</dbReference>
<accession>A0AAF0BTE9</accession>
<keyword evidence="1" id="KW-0472">Membrane</keyword>
<evidence type="ECO:0000313" key="2">
    <source>
        <dbReference type="EMBL" id="WCO66697.1"/>
    </source>
</evidence>
<protein>
    <submittedName>
        <fullName evidence="2">Uncharacterized protein</fullName>
    </submittedName>
</protein>
<evidence type="ECO:0000313" key="3">
    <source>
        <dbReference type="Proteomes" id="UP001216390"/>
    </source>
</evidence>
<organism evidence="2 3">
    <name type="scientific">Iamia majanohamensis</name>
    <dbReference type="NCBI Taxonomy" id="467976"/>
    <lineage>
        <taxon>Bacteria</taxon>
        <taxon>Bacillati</taxon>
        <taxon>Actinomycetota</taxon>
        <taxon>Acidimicrobiia</taxon>
        <taxon>Acidimicrobiales</taxon>
        <taxon>Iamiaceae</taxon>
        <taxon>Iamia</taxon>
    </lineage>
</organism>
<name>A0AAF0BTE9_9ACTN</name>
<dbReference type="AlphaFoldDB" id="A0AAF0BTE9"/>
<keyword evidence="1" id="KW-0812">Transmembrane</keyword>
<dbReference type="KEGG" id="ima:PO878_19580"/>
<gene>
    <name evidence="2" type="ORF">PO878_19580</name>
</gene>
<dbReference type="Proteomes" id="UP001216390">
    <property type="component" value="Chromosome"/>
</dbReference>
<evidence type="ECO:0000256" key="1">
    <source>
        <dbReference type="SAM" id="Phobius"/>
    </source>
</evidence>
<dbReference type="EMBL" id="CP116942">
    <property type="protein sequence ID" value="WCO66697.1"/>
    <property type="molecule type" value="Genomic_DNA"/>
</dbReference>
<reference evidence="2" key="1">
    <citation type="submission" date="2023-01" db="EMBL/GenBank/DDBJ databases">
        <title>The diversity of Class Acidimicrobiia in South China Sea sediment environments and the proposal of Iamia marina sp. nov., a novel species of the genus Iamia.</title>
        <authorList>
            <person name="He Y."/>
            <person name="Tian X."/>
        </authorList>
    </citation>
    <scope>NUCLEOTIDE SEQUENCE</scope>
    <source>
        <strain evidence="2">DSM 19957</strain>
    </source>
</reference>
<proteinExistence type="predicted"/>
<keyword evidence="3" id="KW-1185">Reference proteome</keyword>
<feature type="transmembrane region" description="Helical" evidence="1">
    <location>
        <begin position="193"/>
        <end position="210"/>
    </location>
</feature>
<feature type="transmembrane region" description="Helical" evidence="1">
    <location>
        <begin position="216"/>
        <end position="233"/>
    </location>
</feature>
<sequence>MRLTRMVIEAGRHTIALDLHPRLTVITGVGDLERESLAGELLGAMGRSRPGVHVEVTTDDGRHLALFRPASGQARLVDVERALDVTPTEADGGVDLYAQHGLDLATARRALKVTPADLTTQARADVVVARLADVDQTALWAAAARVRVTDEALQAESAAAGTAPEDAELIDRIEARHAQVEGALETMTRSRRLARLVTAVGVLGCIPALAIAPLLALPLVGITVATLAVAFLFKARVDRAQRAEQEALDAAGAESYLGFQVRRVDGLVTTDQARRHLLEAAAEHRAAAAQWFDLAGDTSVDWALEHHAEVSTAARLRADVRNLGVMSSSAPGDGDMASDLAHALLGRMARARTLGDLGETFPLVVDEVFRDLDPALKVPLLELLARSAGDPQVILLTADEEVASWARLEALTGSLSVLEPTPEPEPARAGDVVA</sequence>
<keyword evidence="1" id="KW-1133">Transmembrane helix</keyword>